<name>A0AAD4Y804_OVIAM</name>
<evidence type="ECO:0000313" key="2">
    <source>
        <dbReference type="Proteomes" id="UP001214576"/>
    </source>
</evidence>
<keyword evidence="2" id="KW-1185">Reference proteome</keyword>
<protein>
    <submittedName>
        <fullName evidence="1">Uncharacterized protein</fullName>
    </submittedName>
</protein>
<reference evidence="1" key="1">
    <citation type="submission" date="2022-03" db="EMBL/GenBank/DDBJ databases">
        <title>Genomic analyses of argali, domestic sheep and their hybrids provide insights into chromosomal evolution, heterosis and genetic basis of agronomic traits.</title>
        <authorList>
            <person name="Li M."/>
        </authorList>
    </citation>
    <scope>NUCLEOTIDE SEQUENCE</scope>
    <source>
        <strain evidence="1">CAU-MHL-2022a</strain>
        <tissue evidence="1">Skin</tissue>
    </source>
</reference>
<dbReference type="Proteomes" id="UP001214576">
    <property type="component" value="Unassembled WGS sequence"/>
</dbReference>
<dbReference type="AlphaFoldDB" id="A0AAD4Y804"/>
<accession>A0AAD4Y804</accession>
<sequence length="161" mass="17803">MDTLGLSREHPGLRMCIGNRVKSHVKSSAAKKSFLLELLINSRETVEFPGSTVIPEGIMDVNKDSLHSYSEMMKHLRFLVARSSFQGPRSTPHNSLWKSGNSFGSKPRPISLEREAYPGKANGRRDIVVQQGFLLGTGVTIRGKGTQESQLQRHGTAEAEE</sequence>
<evidence type="ECO:0000313" key="1">
    <source>
        <dbReference type="EMBL" id="KAI4538119.1"/>
    </source>
</evidence>
<proteinExistence type="predicted"/>
<gene>
    <name evidence="1" type="ORF">MG293_011522</name>
</gene>
<organism evidence="1 2">
    <name type="scientific">Ovis ammon polii</name>
    <dbReference type="NCBI Taxonomy" id="230172"/>
    <lineage>
        <taxon>Eukaryota</taxon>
        <taxon>Metazoa</taxon>
        <taxon>Chordata</taxon>
        <taxon>Craniata</taxon>
        <taxon>Vertebrata</taxon>
        <taxon>Euteleostomi</taxon>
        <taxon>Mammalia</taxon>
        <taxon>Eutheria</taxon>
        <taxon>Laurasiatheria</taxon>
        <taxon>Artiodactyla</taxon>
        <taxon>Ruminantia</taxon>
        <taxon>Pecora</taxon>
        <taxon>Bovidae</taxon>
        <taxon>Caprinae</taxon>
        <taxon>Ovis</taxon>
    </lineage>
</organism>
<dbReference type="EMBL" id="JAKZEL010000013">
    <property type="protein sequence ID" value="KAI4538119.1"/>
    <property type="molecule type" value="Genomic_DNA"/>
</dbReference>
<comment type="caution">
    <text evidence="1">The sequence shown here is derived from an EMBL/GenBank/DDBJ whole genome shotgun (WGS) entry which is preliminary data.</text>
</comment>